<keyword evidence="3" id="KW-1185">Reference proteome</keyword>
<accession>A0A1N7HCG6</accession>
<dbReference type="AlphaFoldDB" id="A0A1N7HCG6"/>
<feature type="transmembrane region" description="Helical" evidence="1">
    <location>
        <begin position="5"/>
        <end position="21"/>
    </location>
</feature>
<evidence type="ECO:0008006" key="4">
    <source>
        <dbReference type="Google" id="ProtNLM"/>
    </source>
</evidence>
<protein>
    <recommendedName>
        <fullName evidence="4">Cell division protein FtsL</fullName>
    </recommendedName>
</protein>
<organism evidence="2 3">
    <name type="scientific">Roseovarius nanhaiticus</name>
    <dbReference type="NCBI Taxonomy" id="573024"/>
    <lineage>
        <taxon>Bacteria</taxon>
        <taxon>Pseudomonadati</taxon>
        <taxon>Pseudomonadota</taxon>
        <taxon>Alphaproteobacteria</taxon>
        <taxon>Rhodobacterales</taxon>
        <taxon>Roseobacteraceae</taxon>
        <taxon>Roseovarius</taxon>
    </lineage>
</organism>
<dbReference type="RefSeq" id="WP_170846594.1">
    <property type="nucleotide sequence ID" value="NZ_CANNEL010000005.1"/>
</dbReference>
<dbReference type="Proteomes" id="UP000186019">
    <property type="component" value="Unassembled WGS sequence"/>
</dbReference>
<keyword evidence="1" id="KW-0812">Transmembrane</keyword>
<keyword evidence="1" id="KW-1133">Transmembrane helix</keyword>
<name>A0A1N7HCG6_9RHOB</name>
<reference evidence="2 3" key="1">
    <citation type="submission" date="2017-01" db="EMBL/GenBank/DDBJ databases">
        <authorList>
            <person name="Mah S.A."/>
            <person name="Swanson W.J."/>
            <person name="Moy G.W."/>
            <person name="Vacquier V.D."/>
        </authorList>
    </citation>
    <scope>NUCLEOTIDE SEQUENCE [LARGE SCALE GENOMIC DNA]</scope>
    <source>
        <strain evidence="2 3">DSM 29590</strain>
    </source>
</reference>
<keyword evidence="1" id="KW-0472">Membrane</keyword>
<sequence length="119" mass="13661">MRSFFYVISALAVIGLAYWAYHENYRTQAAISHAERLEGQIATARQRLRVLNAEWAYLNRPARLRELADINFDRLGLMPLEAQQFGRIDDVDYPPETDLRIDFSGSVEVTNQPSEEAAE</sequence>
<dbReference type="STRING" id="573024.SAMN05216208_2569"/>
<evidence type="ECO:0000256" key="1">
    <source>
        <dbReference type="SAM" id="Phobius"/>
    </source>
</evidence>
<evidence type="ECO:0000313" key="2">
    <source>
        <dbReference type="EMBL" id="SIS22566.1"/>
    </source>
</evidence>
<proteinExistence type="predicted"/>
<dbReference type="EMBL" id="FTNV01000003">
    <property type="protein sequence ID" value="SIS22566.1"/>
    <property type="molecule type" value="Genomic_DNA"/>
</dbReference>
<gene>
    <name evidence="2" type="ORF">SAMN05421666_2746</name>
</gene>
<evidence type="ECO:0000313" key="3">
    <source>
        <dbReference type="Proteomes" id="UP000186019"/>
    </source>
</evidence>